<comment type="similarity">
    <text evidence="2 12">Belongs to the peptidase M48B family.</text>
</comment>
<keyword evidence="5 12" id="KW-0812">Transmembrane</keyword>
<dbReference type="GO" id="GO:0006508">
    <property type="term" value="P:proteolysis"/>
    <property type="evidence" value="ECO:0007669"/>
    <property type="project" value="UniProtKB-KW"/>
</dbReference>
<dbReference type="EC" id="3.4.24.-" evidence="12"/>
<comment type="cofactor">
    <cofactor evidence="12">
        <name>Zn(2+)</name>
        <dbReference type="ChEBI" id="CHEBI:29105"/>
    </cofactor>
    <text evidence="12">Binds 1 zinc ion per subunit.</text>
</comment>
<evidence type="ECO:0000313" key="14">
    <source>
        <dbReference type="EMBL" id="MBD3867522.1"/>
    </source>
</evidence>
<protein>
    <recommendedName>
        <fullName evidence="12">Protease HtpX homolog</fullName>
        <ecNumber evidence="12">3.4.24.-</ecNumber>
    </recommendedName>
</protein>
<evidence type="ECO:0000256" key="10">
    <source>
        <dbReference type="ARBA" id="ARBA00023049"/>
    </source>
</evidence>
<dbReference type="GO" id="GO:0005886">
    <property type="term" value="C:plasma membrane"/>
    <property type="evidence" value="ECO:0007669"/>
    <property type="project" value="UniProtKB-SubCell"/>
</dbReference>
<dbReference type="InterPro" id="IPR022919">
    <property type="entry name" value="Pept_M48_protease_HtpX"/>
</dbReference>
<evidence type="ECO:0000256" key="2">
    <source>
        <dbReference type="ARBA" id="ARBA00009779"/>
    </source>
</evidence>
<keyword evidence="6 12" id="KW-0479">Metal-binding</keyword>
<accession>A0A8J6XS19</accession>
<evidence type="ECO:0000256" key="7">
    <source>
        <dbReference type="ARBA" id="ARBA00022801"/>
    </source>
</evidence>
<dbReference type="EMBL" id="JACXWD010000011">
    <property type="protein sequence ID" value="MBD3867522.1"/>
    <property type="molecule type" value="Genomic_DNA"/>
</dbReference>
<dbReference type="HAMAP" id="MF_00188">
    <property type="entry name" value="Pept_M48_protease_HtpX"/>
    <property type="match status" value="1"/>
</dbReference>
<evidence type="ECO:0000256" key="6">
    <source>
        <dbReference type="ARBA" id="ARBA00022723"/>
    </source>
</evidence>
<dbReference type="CDD" id="cd07340">
    <property type="entry name" value="M48B_Htpx_like"/>
    <property type="match status" value="1"/>
</dbReference>
<evidence type="ECO:0000259" key="13">
    <source>
        <dbReference type="Pfam" id="PF01435"/>
    </source>
</evidence>
<keyword evidence="10 12" id="KW-0482">Metalloprotease</keyword>
<dbReference type="Pfam" id="PF01435">
    <property type="entry name" value="Peptidase_M48"/>
    <property type="match status" value="1"/>
</dbReference>
<evidence type="ECO:0000256" key="9">
    <source>
        <dbReference type="ARBA" id="ARBA00022989"/>
    </source>
</evidence>
<keyword evidence="3 12" id="KW-1003">Cell membrane</keyword>
<dbReference type="PANTHER" id="PTHR43221">
    <property type="entry name" value="PROTEASE HTPX"/>
    <property type="match status" value="1"/>
</dbReference>
<keyword evidence="11 12" id="KW-0472">Membrane</keyword>
<feature type="transmembrane region" description="Helical" evidence="12">
    <location>
        <begin position="12"/>
        <end position="34"/>
    </location>
</feature>
<feature type="binding site" evidence="12">
    <location>
        <position position="227"/>
    </location>
    <ligand>
        <name>Zn(2+)</name>
        <dbReference type="ChEBI" id="CHEBI:29105"/>
        <note>catalytic</note>
    </ligand>
</feature>
<evidence type="ECO:0000256" key="12">
    <source>
        <dbReference type="HAMAP-Rule" id="MF_00188"/>
    </source>
</evidence>
<dbReference type="GO" id="GO:0004222">
    <property type="term" value="F:metalloendopeptidase activity"/>
    <property type="evidence" value="ECO:0007669"/>
    <property type="project" value="UniProtKB-UniRule"/>
</dbReference>
<gene>
    <name evidence="12" type="primary">htpX</name>
    <name evidence="14" type="ORF">IFK94_05305</name>
</gene>
<keyword evidence="8 12" id="KW-0862">Zinc</keyword>
<feature type="active site" evidence="12">
    <location>
        <position position="146"/>
    </location>
</feature>
<dbReference type="PANTHER" id="PTHR43221:SF1">
    <property type="entry name" value="PROTEASE HTPX"/>
    <property type="match status" value="1"/>
</dbReference>
<comment type="caution">
    <text evidence="14">The sequence shown here is derived from an EMBL/GenBank/DDBJ whole genome shotgun (WGS) entry which is preliminary data.</text>
</comment>
<evidence type="ECO:0000256" key="3">
    <source>
        <dbReference type="ARBA" id="ARBA00022475"/>
    </source>
</evidence>
<feature type="binding site" evidence="12">
    <location>
        <position position="145"/>
    </location>
    <ligand>
        <name>Zn(2+)</name>
        <dbReference type="ChEBI" id="CHEBI:29105"/>
        <note>catalytic</note>
    </ligand>
</feature>
<dbReference type="Gene3D" id="3.30.2010.10">
    <property type="entry name" value="Metalloproteases ('zincins'), catalytic domain"/>
    <property type="match status" value="1"/>
</dbReference>
<evidence type="ECO:0000256" key="1">
    <source>
        <dbReference type="ARBA" id="ARBA00004651"/>
    </source>
</evidence>
<keyword evidence="4 12" id="KW-0645">Protease</keyword>
<dbReference type="InterPro" id="IPR001915">
    <property type="entry name" value="Peptidase_M48"/>
</dbReference>
<dbReference type="Proteomes" id="UP000648239">
    <property type="component" value="Unassembled WGS sequence"/>
</dbReference>
<feature type="transmembrane region" description="Helical" evidence="12">
    <location>
        <begin position="40"/>
        <end position="59"/>
    </location>
</feature>
<reference evidence="14 15" key="1">
    <citation type="submission" date="2020-08" db="EMBL/GenBank/DDBJ databases">
        <title>Acidobacteriota in marine sediments use diverse sulfur dissimilation pathways.</title>
        <authorList>
            <person name="Wasmund K."/>
        </authorList>
    </citation>
    <scope>NUCLEOTIDE SEQUENCE [LARGE SCALE GENOMIC DNA]</scope>
    <source>
        <strain evidence="14">MAG AM4</strain>
    </source>
</reference>
<feature type="domain" description="Peptidase M48" evidence="13">
    <location>
        <begin position="78"/>
        <end position="301"/>
    </location>
</feature>
<dbReference type="AlphaFoldDB" id="A0A8J6XS19"/>
<organism evidence="14 15">
    <name type="scientific">Candidatus Polarisedimenticola svalbardensis</name>
    <dbReference type="NCBI Taxonomy" id="2886004"/>
    <lineage>
        <taxon>Bacteria</taxon>
        <taxon>Pseudomonadati</taxon>
        <taxon>Acidobacteriota</taxon>
        <taxon>Candidatus Polarisedimenticolia</taxon>
        <taxon>Candidatus Polarisedimenticolales</taxon>
        <taxon>Candidatus Polarisedimenticolaceae</taxon>
        <taxon>Candidatus Polarisedimenticola</taxon>
    </lineage>
</organism>
<feature type="transmembrane region" description="Helical" evidence="12">
    <location>
        <begin position="196"/>
        <end position="219"/>
    </location>
</feature>
<feature type="transmembrane region" description="Helical" evidence="12">
    <location>
        <begin position="157"/>
        <end position="176"/>
    </location>
</feature>
<keyword evidence="9 12" id="KW-1133">Transmembrane helix</keyword>
<evidence type="ECO:0000256" key="8">
    <source>
        <dbReference type="ARBA" id="ARBA00022833"/>
    </source>
</evidence>
<feature type="binding site" evidence="12">
    <location>
        <position position="149"/>
    </location>
    <ligand>
        <name>Zn(2+)</name>
        <dbReference type="ChEBI" id="CHEBI:29105"/>
        <note>catalytic</note>
    </ligand>
</feature>
<name>A0A8J6XS19_9BACT</name>
<sequence length="464" mass="49706">MWEAIRANKIRSRVLISAMGGTLIALGAVFGAVYHAEAGAAVGAVFALGIWGLLVLVAFTGGDKMLLMSAGAKKIEKQDAPRLWNIVEEMTIASGLGSMPDVYVIDEDAPNAFAVGQDPSRSAVAVTRGLLRRLNRDELQGVVAHEMGHIRNLDVRFMTLAAVMLGSIVLLSDVFLRSLWFGGGRRRGRGGEGGQAQLILVGVSILLAILAPFLARLLYFACSRQREFLADASAARFTRYPEGLASALEKISRPTSGKVGRKGANRALAPLYIVRPEGFRSLTGMFSTHPPLERRVSILRSMGGGAGYAAYEKAWKQGGGEGSLLDARTLSGDQSLSARQGTPEPETKKEAQETVREVLDVFDRLAGFLILGCACGVRIKVPEGYAKPTVPCTRCGRENPVPQAAEPEAATAAATGAATYRRKSGAWESFRCPCGRNVQISPAFKGEFKKCPACSRKIKILQPD</sequence>
<keyword evidence="7 12" id="KW-0378">Hydrolase</keyword>
<evidence type="ECO:0000313" key="15">
    <source>
        <dbReference type="Proteomes" id="UP000648239"/>
    </source>
</evidence>
<dbReference type="GO" id="GO:0008270">
    <property type="term" value="F:zinc ion binding"/>
    <property type="evidence" value="ECO:0007669"/>
    <property type="project" value="UniProtKB-UniRule"/>
</dbReference>
<comment type="subcellular location">
    <subcellularLocation>
        <location evidence="1 12">Cell membrane</location>
        <topology evidence="1 12">Multi-pass membrane protein</topology>
    </subcellularLocation>
</comment>
<evidence type="ECO:0000256" key="4">
    <source>
        <dbReference type="ARBA" id="ARBA00022670"/>
    </source>
</evidence>
<dbReference type="InterPro" id="IPR050083">
    <property type="entry name" value="HtpX_protease"/>
</dbReference>
<evidence type="ECO:0000256" key="5">
    <source>
        <dbReference type="ARBA" id="ARBA00022692"/>
    </source>
</evidence>
<evidence type="ECO:0000256" key="11">
    <source>
        <dbReference type="ARBA" id="ARBA00023136"/>
    </source>
</evidence>
<proteinExistence type="inferred from homology"/>